<name>A0A2X0ICE6_9ACTN</name>
<dbReference type="Gene3D" id="1.20.120.520">
    <property type="entry name" value="nmb1532 protein domain like"/>
    <property type="match status" value="1"/>
</dbReference>
<dbReference type="InterPro" id="IPR012312">
    <property type="entry name" value="Hemerythrin-like"/>
</dbReference>
<evidence type="ECO:0000313" key="3">
    <source>
        <dbReference type="EMBL" id="RAG82634.1"/>
    </source>
</evidence>
<organism evidence="3 4">
    <name type="scientific">Streptacidiphilus pinicola</name>
    <dbReference type="NCBI Taxonomy" id="2219663"/>
    <lineage>
        <taxon>Bacteria</taxon>
        <taxon>Bacillati</taxon>
        <taxon>Actinomycetota</taxon>
        <taxon>Actinomycetes</taxon>
        <taxon>Kitasatosporales</taxon>
        <taxon>Streptomycetaceae</taxon>
        <taxon>Streptacidiphilus</taxon>
    </lineage>
</organism>
<keyword evidence="4" id="KW-1185">Reference proteome</keyword>
<accession>A0A2X0ICE6</accession>
<protein>
    <recommendedName>
        <fullName evidence="2">Hemerythrin-like domain-containing protein</fullName>
    </recommendedName>
</protein>
<dbReference type="Proteomes" id="UP000248889">
    <property type="component" value="Unassembled WGS sequence"/>
</dbReference>
<evidence type="ECO:0000256" key="1">
    <source>
        <dbReference type="SAM" id="MobiDB-lite"/>
    </source>
</evidence>
<dbReference type="PANTHER" id="PTHR35585">
    <property type="entry name" value="HHE DOMAIN PROTEIN (AFU_ORTHOLOGUE AFUA_4G00730)"/>
    <property type="match status" value="1"/>
</dbReference>
<feature type="compositionally biased region" description="Basic and acidic residues" evidence="1">
    <location>
        <begin position="180"/>
        <end position="200"/>
    </location>
</feature>
<dbReference type="EMBL" id="QKYN01000110">
    <property type="protein sequence ID" value="RAG82634.1"/>
    <property type="molecule type" value="Genomic_DNA"/>
</dbReference>
<comment type="caution">
    <text evidence="3">The sequence shown here is derived from an EMBL/GenBank/DDBJ whole genome shotgun (WGS) entry which is preliminary data.</text>
</comment>
<evidence type="ECO:0000313" key="4">
    <source>
        <dbReference type="Proteomes" id="UP000248889"/>
    </source>
</evidence>
<dbReference type="AlphaFoldDB" id="A0A2X0ICE6"/>
<dbReference type="PANTHER" id="PTHR35585:SF1">
    <property type="entry name" value="HHE DOMAIN PROTEIN (AFU_ORTHOLOGUE AFUA_4G00730)"/>
    <property type="match status" value="1"/>
</dbReference>
<feature type="domain" description="Hemerythrin-like" evidence="2">
    <location>
        <begin position="26"/>
        <end position="115"/>
    </location>
</feature>
<dbReference type="Pfam" id="PF01814">
    <property type="entry name" value="Hemerythrin"/>
    <property type="match status" value="1"/>
</dbReference>
<gene>
    <name evidence="3" type="ORF">DN069_26290</name>
</gene>
<dbReference type="RefSeq" id="WP_111504956.1">
    <property type="nucleotide sequence ID" value="NZ_QKYN01000110.1"/>
</dbReference>
<proteinExistence type="predicted"/>
<sequence>MTDTHYRLDWSGAIGWRGGHVDEGDLLDQLEAEHEKIRLLFGAVQGIPIGDPDRKAQMDQAVPVMVRHGVIEEECLYPLVQRLPEDAEGGLSHVGRDDHARAEAALRLLGQLKADDLVFTREFAVLQEHLTGHMSWEEARIFPLVRAAVSQAELDEMGVKAREIRRRGRTTPQAPAGTKPPEDHFRPGEKSFRERMHDRFTPAGGWGSLRPH</sequence>
<reference evidence="3 4" key="1">
    <citation type="submission" date="2018-06" db="EMBL/GenBank/DDBJ databases">
        <title>Streptacidiphilus pinicola sp. nov., isolated from pine grove soil.</title>
        <authorList>
            <person name="Roh S.G."/>
            <person name="Park S."/>
            <person name="Kim M.-K."/>
            <person name="Yun B.-R."/>
            <person name="Park J."/>
            <person name="Kim M.J."/>
            <person name="Kim Y.S."/>
            <person name="Kim S.B."/>
        </authorList>
    </citation>
    <scope>NUCLEOTIDE SEQUENCE [LARGE SCALE GENOMIC DNA]</scope>
    <source>
        <strain evidence="3 4">MMS16-CNU450</strain>
    </source>
</reference>
<evidence type="ECO:0000259" key="2">
    <source>
        <dbReference type="Pfam" id="PF01814"/>
    </source>
</evidence>
<dbReference type="OrthoDB" id="9793637at2"/>
<feature type="region of interest" description="Disordered" evidence="1">
    <location>
        <begin position="165"/>
        <end position="212"/>
    </location>
</feature>